<evidence type="ECO:0000256" key="1">
    <source>
        <dbReference type="SAM" id="SignalP"/>
    </source>
</evidence>
<dbReference type="KEGG" id="rti:DC20_00795"/>
<dbReference type="PANTHER" id="PTHR35580:SF1">
    <property type="entry name" value="PHYTASE-LIKE DOMAIN-CONTAINING PROTEIN"/>
    <property type="match status" value="1"/>
</dbReference>
<dbReference type="OrthoDB" id="1491125at2"/>
<dbReference type="Proteomes" id="UP000061382">
    <property type="component" value="Chromosome"/>
</dbReference>
<sequence length="794" mass="85730">MRRLLFFLFAFFWVQSVLAEAPSAGPFAGFVHNKGQWLDNILYSTELPQGWLFLEKKGFTYNFLESAYFDLEHEEKGEQSFRGHSVKVELVGANAHATISSHQTLPEYRNYFLGADPAQWVSRVPSAREIRYAGIFPRIDLKFYATGGKLKYDFVVQPGGQVAAIKMNYQGVDQVSLRNGRLWVQTSVNEFTEETPYAYQLVNGVERPVACAFTLNGKEVGFAVTGAVDPRLPLVIDPEVVFVTYTGTRTGASSNGATADQAGNTYAAGQMMGTLYPVTPGAYQTTRKGANTVISKFNSTGTRLLYATYLGGNRGEYPLAMLVTNASELVIAGTTFSPDFPTSATAYDKVLGTGNFNSPADFYITKLSEDGTTLLASTLIGGVSSEGSGSAIPLGLATDKEGSLIIASSSFSPDFPQVKAIQLAGRGYTGVIAKFNGSLSTLLFSSYLGGLGTDHITDLKVGTTSGHLYLVGNTTSQDLVTTEGALHRRPLGGKDGFLMVVDPTQGKLVAGTYLGTAAQDLAQLVTLDKEENVYVAGYTSGRYPATAGTYQTPEGNGGHFLHKLNKSCTITAFSTHLGNSQPPQPGQPQFTAEKIPTAFEVDACGSIFLSAYSLSGSPLTGNALNRGQLNLYLCQLSRNAQRLEYGSFFGSSQLNHVHFANKGLITKNGQLHHNECSSVKTLSPTPGAYSGSMATNFEGIITKFEFGPGSTSGNPEAPNIITPNADGKNDFFVIKNRGENAHLEIYNRWGKLVFKTDRYQDEWDGKDLSEGTYFYVFDGPGACQPLKGWVEIVR</sequence>
<dbReference type="RefSeq" id="WP_062542090.1">
    <property type="nucleotide sequence ID" value="NZ_CP012643.1"/>
</dbReference>
<keyword evidence="4" id="KW-1185">Reference proteome</keyword>
<dbReference type="Pfam" id="PF25778">
    <property type="entry name" value="DUF7948"/>
    <property type="match status" value="1"/>
</dbReference>
<proteinExistence type="predicted"/>
<reference evidence="3 4" key="1">
    <citation type="submission" date="2015-08" db="EMBL/GenBank/DDBJ databases">
        <title>Complete genome sequence of Rufibacter tibetensis strain 1351t, a radiation-resistant bacterium from tibet plateau.</title>
        <authorList>
            <person name="Dai J."/>
        </authorList>
    </citation>
    <scope>NUCLEOTIDE SEQUENCE [LARGE SCALE GENOMIC DNA]</scope>
    <source>
        <strain evidence="3 4">1351</strain>
    </source>
</reference>
<protein>
    <recommendedName>
        <fullName evidence="2">DUF7948 domain-containing protein</fullName>
    </recommendedName>
</protein>
<gene>
    <name evidence="3" type="ORF">DC20_00795</name>
</gene>
<dbReference type="Pfam" id="PF13585">
    <property type="entry name" value="CHU_C"/>
    <property type="match status" value="1"/>
</dbReference>
<dbReference type="PATRIC" id="fig|512763.3.peg.176"/>
<name>A0A0N7HVZ1_9BACT</name>
<dbReference type="STRING" id="512763.DC20_00795"/>
<dbReference type="InterPro" id="IPR026341">
    <property type="entry name" value="T9SS_type_B"/>
</dbReference>
<evidence type="ECO:0000313" key="4">
    <source>
        <dbReference type="Proteomes" id="UP000061382"/>
    </source>
</evidence>
<organism evidence="3 4">
    <name type="scientific">Rufibacter tibetensis</name>
    <dbReference type="NCBI Taxonomy" id="512763"/>
    <lineage>
        <taxon>Bacteria</taxon>
        <taxon>Pseudomonadati</taxon>
        <taxon>Bacteroidota</taxon>
        <taxon>Cytophagia</taxon>
        <taxon>Cytophagales</taxon>
        <taxon>Hymenobacteraceae</taxon>
        <taxon>Rufibacter</taxon>
    </lineage>
</organism>
<dbReference type="AlphaFoldDB" id="A0A0N7HVZ1"/>
<feature type="signal peptide" evidence="1">
    <location>
        <begin position="1"/>
        <end position="19"/>
    </location>
</feature>
<dbReference type="EMBL" id="CP012643">
    <property type="protein sequence ID" value="ALI97792.1"/>
    <property type="molecule type" value="Genomic_DNA"/>
</dbReference>
<evidence type="ECO:0000313" key="3">
    <source>
        <dbReference type="EMBL" id="ALI97792.1"/>
    </source>
</evidence>
<keyword evidence="1" id="KW-0732">Signal</keyword>
<evidence type="ECO:0000259" key="2">
    <source>
        <dbReference type="Pfam" id="PF25778"/>
    </source>
</evidence>
<dbReference type="InterPro" id="IPR052918">
    <property type="entry name" value="Motility_Chemotaxis_Reg"/>
</dbReference>
<dbReference type="PANTHER" id="PTHR35580">
    <property type="entry name" value="CELL SURFACE GLYCOPROTEIN (S-LAYER PROTEIN)-LIKE PROTEIN"/>
    <property type="match status" value="1"/>
</dbReference>
<feature type="chain" id="PRO_5006012701" description="DUF7948 domain-containing protein" evidence="1">
    <location>
        <begin position="20"/>
        <end position="794"/>
    </location>
</feature>
<dbReference type="NCBIfam" id="TIGR04131">
    <property type="entry name" value="Bac_Flav_CTERM"/>
    <property type="match status" value="1"/>
</dbReference>
<dbReference type="InterPro" id="IPR057708">
    <property type="entry name" value="DUF7948"/>
</dbReference>
<feature type="domain" description="DUF7948" evidence="2">
    <location>
        <begin position="30"/>
        <end position="239"/>
    </location>
</feature>
<accession>A0A0N7HVZ1</accession>